<evidence type="ECO:0000256" key="5">
    <source>
        <dbReference type="HAMAP-Rule" id="MF_00182"/>
    </source>
</evidence>
<gene>
    <name evidence="5" type="primary">fmt</name>
    <name evidence="8" type="ORF">HMPREF9156_00606</name>
</gene>
<dbReference type="Pfam" id="PF00551">
    <property type="entry name" value="Formyl_trans_N"/>
    <property type="match status" value="1"/>
</dbReference>
<dbReference type="InterPro" id="IPR041711">
    <property type="entry name" value="Met-tRNA-FMT_N"/>
</dbReference>
<dbReference type="SUPFAM" id="SSF50486">
    <property type="entry name" value="FMT C-terminal domain-like"/>
    <property type="match status" value="1"/>
</dbReference>
<dbReference type="CDD" id="cd08646">
    <property type="entry name" value="FMT_core_Met-tRNA-FMT_N"/>
    <property type="match status" value="1"/>
</dbReference>
<dbReference type="InterPro" id="IPR002376">
    <property type="entry name" value="Formyl_transf_N"/>
</dbReference>
<organism evidence="8 9">
    <name type="scientific">Scardovia wiggsiae F0424</name>
    <dbReference type="NCBI Taxonomy" id="857290"/>
    <lineage>
        <taxon>Bacteria</taxon>
        <taxon>Bacillati</taxon>
        <taxon>Actinomycetota</taxon>
        <taxon>Actinomycetes</taxon>
        <taxon>Bifidobacteriales</taxon>
        <taxon>Bifidobacteriaceae</taxon>
        <taxon>Scardovia</taxon>
    </lineage>
</organism>
<comment type="function">
    <text evidence="5">Attaches a formyl group to the free amino group of methionyl-tRNA(fMet). The formyl group appears to play a dual role in the initiator identity of N-formylmethionyl-tRNA by promoting its recognition by IF2 and preventing the misappropriation of this tRNA by the elongation apparatus.</text>
</comment>
<keyword evidence="9" id="KW-1185">Reference proteome</keyword>
<dbReference type="GO" id="GO:0004479">
    <property type="term" value="F:methionyl-tRNA formyltransferase activity"/>
    <property type="evidence" value="ECO:0007669"/>
    <property type="project" value="UniProtKB-UniRule"/>
</dbReference>
<evidence type="ECO:0000256" key="2">
    <source>
        <dbReference type="ARBA" id="ARBA00012261"/>
    </source>
</evidence>
<dbReference type="CDD" id="cd08704">
    <property type="entry name" value="Met_tRNA_FMT_C"/>
    <property type="match status" value="1"/>
</dbReference>
<dbReference type="STRING" id="857290.HMPREF9156_00606"/>
<name>J0LMV7_9BIFI</name>
<dbReference type="PANTHER" id="PTHR11138:SF5">
    <property type="entry name" value="METHIONYL-TRNA FORMYLTRANSFERASE, MITOCHONDRIAL"/>
    <property type="match status" value="1"/>
</dbReference>
<dbReference type="OrthoDB" id="9802815at2"/>
<comment type="caution">
    <text evidence="8">The sequence shown here is derived from an EMBL/GenBank/DDBJ whole genome shotgun (WGS) entry which is preliminary data.</text>
</comment>
<dbReference type="InterPro" id="IPR044135">
    <property type="entry name" value="Met-tRNA-FMT_C"/>
</dbReference>
<reference evidence="8 9" key="1">
    <citation type="submission" date="2012-01" db="EMBL/GenBank/DDBJ databases">
        <title>The Genome Sequence of Scardovia wiggsiae F0424.</title>
        <authorList>
            <consortium name="The Broad Institute Genome Sequencing Platform"/>
            <person name="Earl A."/>
            <person name="Ward D."/>
            <person name="Feldgarden M."/>
            <person name="Gevers D."/>
            <person name="Izard J."/>
            <person name="Ganesan A."/>
            <person name="Baranova O.V."/>
            <person name="Blanton J.M."/>
            <person name="Tanner A.C."/>
            <person name="Mathney J."/>
            <person name="Dewhirst F.E."/>
            <person name="Young S.K."/>
            <person name="Zeng Q."/>
            <person name="Gargeya S."/>
            <person name="Fitzgerald M."/>
            <person name="Haas B."/>
            <person name="Abouelleil A."/>
            <person name="Alvarado L."/>
            <person name="Arachchi H.M."/>
            <person name="Berlin A."/>
            <person name="Chapman S.B."/>
            <person name="Gearin G."/>
            <person name="Goldberg J."/>
            <person name="Griggs A."/>
            <person name="Gujja S."/>
            <person name="Hansen M."/>
            <person name="Heiman D."/>
            <person name="Howarth C."/>
            <person name="Larimer J."/>
            <person name="Lui A."/>
            <person name="MacDonald P.J.P."/>
            <person name="McCowen C."/>
            <person name="Montmayeur A."/>
            <person name="Murphy C."/>
            <person name="Neiman D."/>
            <person name="Pearson M."/>
            <person name="Priest M."/>
            <person name="Roberts A."/>
            <person name="Saif S."/>
            <person name="Shea T."/>
            <person name="Sisk P."/>
            <person name="Stolte C."/>
            <person name="Sykes S."/>
            <person name="Wortman J."/>
            <person name="Nusbaum C."/>
            <person name="Birren B."/>
        </authorList>
    </citation>
    <scope>NUCLEOTIDE SEQUENCE [LARGE SCALE GENOMIC DNA]</scope>
    <source>
        <strain evidence="8 9">F0424</strain>
    </source>
</reference>
<dbReference type="InterPro" id="IPR005793">
    <property type="entry name" value="Formyl_trans_C"/>
</dbReference>
<accession>J0LMV7</accession>
<comment type="similarity">
    <text evidence="1 5">Belongs to the Fmt family.</text>
</comment>
<dbReference type="InterPro" id="IPR005794">
    <property type="entry name" value="Fmt"/>
</dbReference>
<protein>
    <recommendedName>
        <fullName evidence="2 5">Methionyl-tRNA formyltransferase</fullName>
        <ecNumber evidence="2 5">2.1.2.9</ecNumber>
    </recommendedName>
</protein>
<feature type="binding site" evidence="5">
    <location>
        <begin position="110"/>
        <end position="113"/>
    </location>
    <ligand>
        <name>(6S)-5,6,7,8-tetrahydrofolate</name>
        <dbReference type="ChEBI" id="CHEBI:57453"/>
    </ligand>
</feature>
<dbReference type="Proteomes" id="UP000006415">
    <property type="component" value="Unassembled WGS sequence"/>
</dbReference>
<feature type="domain" description="Formyl transferase N-terminal" evidence="6">
    <location>
        <begin position="1"/>
        <end position="180"/>
    </location>
</feature>
<evidence type="ECO:0000256" key="3">
    <source>
        <dbReference type="ARBA" id="ARBA00022679"/>
    </source>
</evidence>
<evidence type="ECO:0000256" key="1">
    <source>
        <dbReference type="ARBA" id="ARBA00010699"/>
    </source>
</evidence>
<sequence>MRILFAGTPEAAIKPLQALASAGGGMEVVAVLTRPDAPQGRGCRLAPSPVKAAAMELGLPVIEDKPTSDGFFEAVERFKPDIAAVVAYGSILRQPALDAVPLGWFNLHFSLLPQYRGAAPVQRAIWAGETVTGATVFKIGPGLDNGPVAAQSTVEIGAHETSGELLGRLSEDGSNLLCAALKGIADGHLALVKQPEGVFEPAPKIHPDDARIRFDVPAFAADRQIRACTPEPGAWCLLHNRTETDAQGAEGGIKLTVVRAHPDMSDDPQKPAGLRPGMIAVSKKHVWIGTLTDPLELDQVKQQGKKQMAAADWARGARLSEGAYCD</sequence>
<dbReference type="eggNOG" id="COG0223">
    <property type="taxonomic scope" value="Bacteria"/>
</dbReference>
<comment type="catalytic activity">
    <reaction evidence="5">
        <text>L-methionyl-tRNA(fMet) + (6R)-10-formyltetrahydrofolate = N-formyl-L-methionyl-tRNA(fMet) + (6S)-5,6,7,8-tetrahydrofolate + H(+)</text>
        <dbReference type="Rhea" id="RHEA:24380"/>
        <dbReference type="Rhea" id="RHEA-COMP:9952"/>
        <dbReference type="Rhea" id="RHEA-COMP:9953"/>
        <dbReference type="ChEBI" id="CHEBI:15378"/>
        <dbReference type="ChEBI" id="CHEBI:57453"/>
        <dbReference type="ChEBI" id="CHEBI:78530"/>
        <dbReference type="ChEBI" id="CHEBI:78844"/>
        <dbReference type="ChEBI" id="CHEBI:195366"/>
        <dbReference type="EC" id="2.1.2.9"/>
    </reaction>
</comment>
<dbReference type="EMBL" id="AGZS01000002">
    <property type="protein sequence ID" value="EJD65162.1"/>
    <property type="molecule type" value="Genomic_DNA"/>
</dbReference>
<dbReference type="GO" id="GO:0005829">
    <property type="term" value="C:cytosol"/>
    <property type="evidence" value="ECO:0007669"/>
    <property type="project" value="TreeGrafter"/>
</dbReference>
<evidence type="ECO:0000313" key="8">
    <source>
        <dbReference type="EMBL" id="EJD65162.1"/>
    </source>
</evidence>
<dbReference type="InterPro" id="IPR011034">
    <property type="entry name" value="Formyl_transferase-like_C_sf"/>
</dbReference>
<evidence type="ECO:0000259" key="7">
    <source>
        <dbReference type="Pfam" id="PF02911"/>
    </source>
</evidence>
<evidence type="ECO:0000259" key="6">
    <source>
        <dbReference type="Pfam" id="PF00551"/>
    </source>
</evidence>
<keyword evidence="4 5" id="KW-0648">Protein biosynthesis</keyword>
<dbReference type="RefSeq" id="WP_007147673.1">
    <property type="nucleotide sequence ID" value="NZ_AKCI01000001.1"/>
</dbReference>
<dbReference type="EC" id="2.1.2.9" evidence="2 5"/>
<proteinExistence type="inferred from homology"/>
<dbReference type="SUPFAM" id="SSF53328">
    <property type="entry name" value="Formyltransferase"/>
    <property type="match status" value="1"/>
</dbReference>
<evidence type="ECO:0000256" key="4">
    <source>
        <dbReference type="ARBA" id="ARBA00022917"/>
    </source>
</evidence>
<evidence type="ECO:0000313" key="9">
    <source>
        <dbReference type="Proteomes" id="UP000006415"/>
    </source>
</evidence>
<dbReference type="HAMAP" id="MF_00182">
    <property type="entry name" value="Formyl_trans"/>
    <property type="match status" value="1"/>
</dbReference>
<dbReference type="Pfam" id="PF02911">
    <property type="entry name" value="Formyl_trans_C"/>
    <property type="match status" value="1"/>
</dbReference>
<dbReference type="HOGENOM" id="CLU_033347_1_0_11"/>
<dbReference type="Gene3D" id="3.40.50.12230">
    <property type="match status" value="1"/>
</dbReference>
<dbReference type="NCBIfam" id="TIGR00460">
    <property type="entry name" value="fmt"/>
    <property type="match status" value="1"/>
</dbReference>
<dbReference type="PANTHER" id="PTHR11138">
    <property type="entry name" value="METHIONYL-TRNA FORMYLTRANSFERASE"/>
    <property type="match status" value="1"/>
</dbReference>
<dbReference type="InterPro" id="IPR036477">
    <property type="entry name" value="Formyl_transf_N_sf"/>
</dbReference>
<dbReference type="AlphaFoldDB" id="J0LMV7"/>
<keyword evidence="3 5" id="KW-0808">Transferase</keyword>
<feature type="domain" description="Formyl transferase C-terminal" evidence="7">
    <location>
        <begin position="204"/>
        <end position="317"/>
    </location>
</feature>